<dbReference type="GeneTree" id="ENSGT00940000176997"/>
<evidence type="ECO:0000256" key="1">
    <source>
        <dbReference type="SAM" id="MobiDB-lite"/>
    </source>
</evidence>
<reference evidence="2" key="1">
    <citation type="submission" date="2021-06" db="EMBL/GenBank/DDBJ databases">
        <authorList>
            <consortium name="Wellcome Sanger Institute Data Sharing"/>
        </authorList>
    </citation>
    <scope>NUCLEOTIDE SEQUENCE [LARGE SCALE GENOMIC DNA]</scope>
</reference>
<dbReference type="Proteomes" id="UP000694620">
    <property type="component" value="Chromosome 13"/>
</dbReference>
<dbReference type="Ensembl" id="ENSECRT00000032473.1">
    <property type="protein sequence ID" value="ENSECRP00000031800.1"/>
    <property type="gene ID" value="ENSECRG00000021534.1"/>
</dbReference>
<name>A0A8C4THI6_ERPCA</name>
<evidence type="ECO:0000313" key="3">
    <source>
        <dbReference type="Proteomes" id="UP000694620"/>
    </source>
</evidence>
<protein>
    <submittedName>
        <fullName evidence="2">Uncharacterized protein</fullName>
    </submittedName>
</protein>
<keyword evidence="3" id="KW-1185">Reference proteome</keyword>
<proteinExistence type="predicted"/>
<organism evidence="2 3">
    <name type="scientific">Erpetoichthys calabaricus</name>
    <name type="common">Rope fish</name>
    <name type="synonym">Calamoichthys calabaricus</name>
    <dbReference type="NCBI Taxonomy" id="27687"/>
    <lineage>
        <taxon>Eukaryota</taxon>
        <taxon>Metazoa</taxon>
        <taxon>Chordata</taxon>
        <taxon>Craniata</taxon>
        <taxon>Vertebrata</taxon>
        <taxon>Euteleostomi</taxon>
        <taxon>Actinopterygii</taxon>
        <taxon>Polypteriformes</taxon>
        <taxon>Polypteridae</taxon>
        <taxon>Erpetoichthys</taxon>
    </lineage>
</organism>
<reference evidence="2" key="2">
    <citation type="submission" date="2025-08" db="UniProtKB">
        <authorList>
            <consortium name="Ensembl"/>
        </authorList>
    </citation>
    <scope>IDENTIFICATION</scope>
</reference>
<sequence>MKVSVGTVSYTIQRQLETGRNSDRKRSGRPKVTTQSDGVFLRATSLCDRRLTAQQLQAQLNLRKALLKEQNRALKYQLWTTADLKKNLTDQ</sequence>
<feature type="region of interest" description="Disordered" evidence="1">
    <location>
        <begin position="15"/>
        <end position="35"/>
    </location>
</feature>
<evidence type="ECO:0000313" key="2">
    <source>
        <dbReference type="Ensembl" id="ENSECRP00000031800.1"/>
    </source>
</evidence>
<accession>A0A8C4THI6</accession>
<reference evidence="2" key="3">
    <citation type="submission" date="2025-09" db="UniProtKB">
        <authorList>
            <consortium name="Ensembl"/>
        </authorList>
    </citation>
    <scope>IDENTIFICATION</scope>
</reference>
<dbReference type="AlphaFoldDB" id="A0A8C4THI6"/>